<dbReference type="FunFam" id="1.20.1740.10:FF:000013">
    <property type="entry name" value="Solute carrier family 12 member"/>
    <property type="match status" value="1"/>
</dbReference>
<evidence type="ECO:0000259" key="9">
    <source>
        <dbReference type="Pfam" id="PF00324"/>
    </source>
</evidence>
<dbReference type="GO" id="GO:0016020">
    <property type="term" value="C:membrane"/>
    <property type="evidence" value="ECO:0007669"/>
    <property type="project" value="UniProtKB-SubCell"/>
</dbReference>
<keyword evidence="5 8" id="KW-1133">Transmembrane helix</keyword>
<evidence type="ECO:0000313" key="10">
    <source>
        <dbReference type="EMBL" id="GAQ86020.1"/>
    </source>
</evidence>
<accession>A0A1Y1I500</accession>
<dbReference type="PANTHER" id="PTHR11827:SF72">
    <property type="entry name" value="GH08340P"/>
    <property type="match status" value="1"/>
</dbReference>
<evidence type="ECO:0000256" key="1">
    <source>
        <dbReference type="ARBA" id="ARBA00004141"/>
    </source>
</evidence>
<protein>
    <recommendedName>
        <fullName evidence="9">Amino acid permease/ SLC12A domain-containing protein</fullName>
    </recommendedName>
</protein>
<sequence>MLKLTIALTRPGSGVFLPASSSLLQATTSDCEAARLKATAKFRLGIMENHLERLEAGLAGKQSVPGPHSTHEASIPETSVVANGEEALGVPKSRWGFTGGFEGKSKGNGDAVDGGNRGVWRKRSGGARSDTGSEDGVKRIKNAPAKHAPTLGTLNGVLIPTCENMWGVLIFLRFYYIVGNAGIWQSLVIVAISLLCALLTSLSLSAIVTNGPAREGGTYFLISRALGPRIGGAVGFMYFLGVSLLAVLEALGAVEVLESAFPALAFPSSNRIFGAIIVLALGLLVLVGLKFVSKLSVVFFGVVLLTMASFYMGLFLAPKGGRPPELTGLSWETFKANWGPGYEKGVNFPVALSVFFPCYTGILSGADRASNLKKPQVSVPRGTIGAITLSSFIYVTYMCLWGAVGTRDYLLGNLEPLQTPGGRRLLSGNVDSQVIPDIVWPVAKVTQIGIIIASLAQALQCLITAPKLLQAIAKDDIISFLRPMKKVSAKNEPIRALVFTIILCVCFSFIGSLDQ</sequence>
<feature type="transmembrane region" description="Helical" evidence="8">
    <location>
        <begin position="272"/>
        <end position="289"/>
    </location>
</feature>
<feature type="region of interest" description="Disordered" evidence="7">
    <location>
        <begin position="100"/>
        <end position="137"/>
    </location>
</feature>
<dbReference type="PANTHER" id="PTHR11827">
    <property type="entry name" value="SOLUTE CARRIER FAMILY 12, CATION COTRANSPORTERS"/>
    <property type="match status" value="1"/>
</dbReference>
<dbReference type="OMA" id="RTENIWI"/>
<evidence type="ECO:0000256" key="7">
    <source>
        <dbReference type="SAM" id="MobiDB-lite"/>
    </source>
</evidence>
<evidence type="ECO:0000313" key="11">
    <source>
        <dbReference type="Proteomes" id="UP000054558"/>
    </source>
</evidence>
<feature type="transmembrane region" description="Helical" evidence="8">
    <location>
        <begin position="296"/>
        <end position="317"/>
    </location>
</feature>
<feature type="transmembrane region" description="Helical" evidence="8">
    <location>
        <begin position="156"/>
        <end position="177"/>
    </location>
</feature>
<dbReference type="GO" id="GO:0015377">
    <property type="term" value="F:chloride:monoatomic cation symporter activity"/>
    <property type="evidence" value="ECO:0007669"/>
    <property type="project" value="InterPro"/>
</dbReference>
<comment type="similarity">
    <text evidence="2">Belongs to the SLC12A transporter family.</text>
</comment>
<evidence type="ECO:0000256" key="4">
    <source>
        <dbReference type="ARBA" id="ARBA00022692"/>
    </source>
</evidence>
<feature type="domain" description="Amino acid permease/ SLC12A" evidence="9">
    <location>
        <begin position="161"/>
        <end position="510"/>
    </location>
</feature>
<gene>
    <name evidence="10" type="ORF">KFL_002660010</name>
</gene>
<dbReference type="InterPro" id="IPR004841">
    <property type="entry name" value="AA-permease/SLC12A_dom"/>
</dbReference>
<keyword evidence="11" id="KW-1185">Reference proteome</keyword>
<feature type="non-terminal residue" evidence="10">
    <location>
        <position position="515"/>
    </location>
</feature>
<dbReference type="InterPro" id="IPR004842">
    <property type="entry name" value="SLC12A_fam"/>
</dbReference>
<organism evidence="10 11">
    <name type="scientific">Klebsormidium nitens</name>
    <name type="common">Green alga</name>
    <name type="synonym">Ulothrix nitens</name>
    <dbReference type="NCBI Taxonomy" id="105231"/>
    <lineage>
        <taxon>Eukaryota</taxon>
        <taxon>Viridiplantae</taxon>
        <taxon>Streptophyta</taxon>
        <taxon>Klebsormidiophyceae</taxon>
        <taxon>Klebsormidiales</taxon>
        <taxon>Klebsormidiaceae</taxon>
        <taxon>Klebsormidium</taxon>
    </lineage>
</organism>
<evidence type="ECO:0000256" key="3">
    <source>
        <dbReference type="ARBA" id="ARBA00022448"/>
    </source>
</evidence>
<evidence type="ECO:0000256" key="5">
    <source>
        <dbReference type="ARBA" id="ARBA00022989"/>
    </source>
</evidence>
<proteinExistence type="inferred from homology"/>
<feature type="transmembrane region" description="Helical" evidence="8">
    <location>
        <begin position="183"/>
        <end position="209"/>
    </location>
</feature>
<evidence type="ECO:0000256" key="2">
    <source>
        <dbReference type="ARBA" id="ARBA00010593"/>
    </source>
</evidence>
<feature type="transmembrane region" description="Helical" evidence="8">
    <location>
        <begin position="384"/>
        <end position="404"/>
    </location>
</feature>
<dbReference type="Pfam" id="PF00324">
    <property type="entry name" value="AA_permease"/>
    <property type="match status" value="1"/>
</dbReference>
<reference evidence="10 11" key="1">
    <citation type="journal article" date="2014" name="Nat. Commun.">
        <title>Klebsormidium flaccidum genome reveals primary factors for plant terrestrial adaptation.</title>
        <authorList>
            <person name="Hori K."/>
            <person name="Maruyama F."/>
            <person name="Fujisawa T."/>
            <person name="Togashi T."/>
            <person name="Yamamoto N."/>
            <person name="Seo M."/>
            <person name="Sato S."/>
            <person name="Yamada T."/>
            <person name="Mori H."/>
            <person name="Tajima N."/>
            <person name="Moriyama T."/>
            <person name="Ikeuchi M."/>
            <person name="Watanabe M."/>
            <person name="Wada H."/>
            <person name="Kobayashi K."/>
            <person name="Saito M."/>
            <person name="Masuda T."/>
            <person name="Sasaki-Sekimoto Y."/>
            <person name="Mashiguchi K."/>
            <person name="Awai K."/>
            <person name="Shimojima M."/>
            <person name="Masuda S."/>
            <person name="Iwai M."/>
            <person name="Nobusawa T."/>
            <person name="Narise T."/>
            <person name="Kondo S."/>
            <person name="Saito H."/>
            <person name="Sato R."/>
            <person name="Murakawa M."/>
            <person name="Ihara Y."/>
            <person name="Oshima-Yamada Y."/>
            <person name="Ohtaka K."/>
            <person name="Satoh M."/>
            <person name="Sonobe K."/>
            <person name="Ishii M."/>
            <person name="Ohtani R."/>
            <person name="Kanamori-Sato M."/>
            <person name="Honoki R."/>
            <person name="Miyazaki D."/>
            <person name="Mochizuki H."/>
            <person name="Umetsu J."/>
            <person name="Higashi K."/>
            <person name="Shibata D."/>
            <person name="Kamiya Y."/>
            <person name="Sato N."/>
            <person name="Nakamura Y."/>
            <person name="Tabata S."/>
            <person name="Ida S."/>
            <person name="Kurokawa K."/>
            <person name="Ohta H."/>
        </authorList>
    </citation>
    <scope>NUCLEOTIDE SEQUENCE [LARGE SCALE GENOMIC DNA]</scope>
    <source>
        <strain evidence="10 11">NIES-2285</strain>
    </source>
</reference>
<keyword evidence="3" id="KW-0813">Transport</keyword>
<dbReference type="EMBL" id="DF237215">
    <property type="protein sequence ID" value="GAQ86020.1"/>
    <property type="molecule type" value="Genomic_DNA"/>
</dbReference>
<dbReference type="STRING" id="105231.A0A1Y1I500"/>
<evidence type="ECO:0000256" key="8">
    <source>
        <dbReference type="SAM" id="Phobius"/>
    </source>
</evidence>
<keyword evidence="6 8" id="KW-0472">Membrane</keyword>
<feature type="transmembrane region" description="Helical" evidence="8">
    <location>
        <begin position="494"/>
        <end position="513"/>
    </location>
</feature>
<name>A0A1Y1I500_KLENI</name>
<evidence type="ECO:0000256" key="6">
    <source>
        <dbReference type="ARBA" id="ARBA00023136"/>
    </source>
</evidence>
<keyword evidence="4 8" id="KW-0812">Transmembrane</keyword>
<dbReference type="Gene3D" id="1.20.1740.10">
    <property type="entry name" value="Amino acid/polyamine transporter I"/>
    <property type="match status" value="1"/>
</dbReference>
<dbReference type="OrthoDB" id="1871016at2759"/>
<dbReference type="Proteomes" id="UP000054558">
    <property type="component" value="Unassembled WGS sequence"/>
</dbReference>
<dbReference type="AlphaFoldDB" id="A0A1Y1I500"/>
<comment type="subcellular location">
    <subcellularLocation>
        <location evidence="1">Membrane</location>
        <topology evidence="1">Multi-pass membrane protein</topology>
    </subcellularLocation>
</comment>
<feature type="transmembrane region" description="Helical" evidence="8">
    <location>
        <begin position="230"/>
        <end position="252"/>
    </location>
</feature>